<reference evidence="5" key="1">
    <citation type="journal article" date="2014" name="Genome Announc.">
        <title>Draft genome sequence of the plant-pathogenic soil fungus Rhizoctonia solani anastomosis group 3 strain Rhs1AP.</title>
        <authorList>
            <person name="Cubeta M.A."/>
            <person name="Thomas E."/>
            <person name="Dean R.A."/>
            <person name="Jabaji S."/>
            <person name="Neate S.M."/>
            <person name="Tavantzis S."/>
            <person name="Toda T."/>
            <person name="Vilgalys R."/>
            <person name="Bharathan N."/>
            <person name="Fedorova-Abrams N."/>
            <person name="Pakala S.B."/>
            <person name="Pakala S.M."/>
            <person name="Zafar N."/>
            <person name="Joardar V."/>
            <person name="Losada L."/>
            <person name="Nierman W.C."/>
        </authorList>
    </citation>
    <scope>NUCLEOTIDE SEQUENCE [LARGE SCALE GENOMIC DNA]</scope>
    <source>
        <strain evidence="5">AG-3</strain>
    </source>
</reference>
<protein>
    <submittedName>
        <fullName evidence="4">Fungal-specific transcription factor domain protein</fullName>
    </submittedName>
</protein>
<dbReference type="GO" id="GO:0008270">
    <property type="term" value="F:zinc ion binding"/>
    <property type="evidence" value="ECO:0007669"/>
    <property type="project" value="InterPro"/>
</dbReference>
<organism evidence="4 5">
    <name type="scientific">Rhizoctonia solani AG-3 Rhs1AP</name>
    <dbReference type="NCBI Taxonomy" id="1086054"/>
    <lineage>
        <taxon>Eukaryota</taxon>
        <taxon>Fungi</taxon>
        <taxon>Dikarya</taxon>
        <taxon>Basidiomycota</taxon>
        <taxon>Agaricomycotina</taxon>
        <taxon>Agaricomycetes</taxon>
        <taxon>Cantharellales</taxon>
        <taxon>Ceratobasidiaceae</taxon>
        <taxon>Rhizoctonia</taxon>
    </lineage>
</organism>
<proteinExistence type="predicted"/>
<evidence type="ECO:0000259" key="3">
    <source>
        <dbReference type="PROSITE" id="PS50048"/>
    </source>
</evidence>
<dbReference type="PANTHER" id="PTHR37534:SF46">
    <property type="entry name" value="ZN(II)2CYS6 TRANSCRIPTION FACTOR (EUROFUNG)"/>
    <property type="match status" value="1"/>
</dbReference>
<dbReference type="Pfam" id="PF11951">
    <property type="entry name" value="Fungal_trans_2"/>
    <property type="match status" value="1"/>
</dbReference>
<dbReference type="AlphaFoldDB" id="A0A0A1UIU0"/>
<evidence type="ECO:0000313" key="4">
    <source>
        <dbReference type="EMBL" id="EUC58957.1"/>
    </source>
</evidence>
<dbReference type="InterPro" id="IPR001138">
    <property type="entry name" value="Zn2Cys6_DnaBD"/>
</dbReference>
<comment type="subcellular location">
    <subcellularLocation>
        <location evidence="1">Nucleus</location>
    </subcellularLocation>
</comment>
<dbReference type="PANTHER" id="PTHR37534">
    <property type="entry name" value="TRANSCRIPTIONAL ACTIVATOR PROTEIN UGA3"/>
    <property type="match status" value="1"/>
</dbReference>
<dbReference type="GO" id="GO:0000981">
    <property type="term" value="F:DNA-binding transcription factor activity, RNA polymerase II-specific"/>
    <property type="evidence" value="ECO:0007669"/>
    <property type="project" value="InterPro"/>
</dbReference>
<name>A0A0A1UIU0_9AGAM</name>
<dbReference type="PROSITE" id="PS50048">
    <property type="entry name" value="ZN2_CY6_FUNGAL_2"/>
    <property type="match status" value="1"/>
</dbReference>
<dbReference type="EMBL" id="JATN01000321">
    <property type="protein sequence ID" value="EUC58957.1"/>
    <property type="molecule type" value="Genomic_DNA"/>
</dbReference>
<dbReference type="CDD" id="cd00067">
    <property type="entry name" value="GAL4"/>
    <property type="match status" value="1"/>
</dbReference>
<dbReference type="Proteomes" id="UP000030108">
    <property type="component" value="Unassembled WGS sequence"/>
</dbReference>
<accession>A0A0A1UIU0</accession>
<dbReference type="SMART" id="SM00066">
    <property type="entry name" value="GAL4"/>
    <property type="match status" value="1"/>
</dbReference>
<evidence type="ECO:0000313" key="5">
    <source>
        <dbReference type="Proteomes" id="UP000030108"/>
    </source>
</evidence>
<feature type="domain" description="Zn(2)-C6 fungal-type" evidence="3">
    <location>
        <begin position="8"/>
        <end position="38"/>
    </location>
</feature>
<evidence type="ECO:0000256" key="1">
    <source>
        <dbReference type="ARBA" id="ARBA00004123"/>
    </source>
</evidence>
<dbReference type="GO" id="GO:0005634">
    <property type="term" value="C:nucleus"/>
    <property type="evidence" value="ECO:0007669"/>
    <property type="project" value="UniProtKB-SubCell"/>
</dbReference>
<dbReference type="OrthoDB" id="3145904at2759"/>
<dbReference type="SUPFAM" id="SSF57701">
    <property type="entry name" value="Zn2/Cys6 DNA-binding domain"/>
    <property type="match status" value="1"/>
</dbReference>
<sequence length="699" mass="77157">MSYQNDTSCVTCEARNEKCDATKGTAGCRKCAQAGLKCEGYFPSGSSTLKPKRSARNIDMTRQDHSQLINPNEILEEMTSPIGPPVLNFASASARNNPAIASTDRYDLYALHYSVASGPWESSTNLPSHDFVSSQIPTIPAGNFHTSSANQIIIPTGQAPVLNEPAATSENRYSLEQSNFLATALQQYTDLHSHVIPHASTPIVRTPIHPNPQFMTPDAQLQLPTPPMESSAPWTFAGESMTTPYQANRIHPTYRPANDAHNLPLTPRSPGLRTMRGSNSHVQAELAGNWPFNDPEDGIDEDIENIQESLQDVLVLDREVESNTVTFVLDAFVSWMIRFLFEPTRVIPLVKESIIRGHTSGPEAHHRILLIANTLLAVSKSTDYDMDLFMALYSAVSKDVAGARAQSNLTREMAVAAMESSYELITIACKICSLASVLNMMDFYAPVFRRACPESGEELVNLPKALTAVEIHLKLFATLDVLLSVITSRPMFFRYNLEFSSPREEDLLNSEDSPGLRWLYGVPDRLVVTLARINTLYEGFGNSVDRETVQDLEKEIAACALVVSSVTLDPVLKLGRMVVQECWRLVASVYLYMGLCGADSKDARVTKVQKKFMSVIGGVKPRRNPDSFLVFPIMVVGVATPSPTDQSALLNRIWGVSECNKQGTLGNDIIRILNDIWARTTERPAVWSDLRMACLGVMI</sequence>
<dbReference type="InterPro" id="IPR036864">
    <property type="entry name" value="Zn2-C6_fun-type_DNA-bd_sf"/>
</dbReference>
<dbReference type="Pfam" id="PF00172">
    <property type="entry name" value="Zn_clus"/>
    <property type="match status" value="1"/>
</dbReference>
<keyword evidence="2" id="KW-0539">Nucleus</keyword>
<gene>
    <name evidence="4" type="ORF">RSOL_287960</name>
</gene>
<evidence type="ECO:0000256" key="2">
    <source>
        <dbReference type="ARBA" id="ARBA00023242"/>
    </source>
</evidence>
<dbReference type="InterPro" id="IPR021858">
    <property type="entry name" value="Fun_TF"/>
</dbReference>
<comment type="caution">
    <text evidence="4">The sequence shown here is derived from an EMBL/GenBank/DDBJ whole genome shotgun (WGS) entry which is preliminary data.</text>
</comment>